<proteinExistence type="predicted"/>
<feature type="compositionally biased region" description="Polar residues" evidence="1">
    <location>
        <begin position="1"/>
        <end position="10"/>
    </location>
</feature>
<accession>A0A7J0EX65</accession>
<dbReference type="SUPFAM" id="SSF47095">
    <property type="entry name" value="HMG-box"/>
    <property type="match status" value="1"/>
</dbReference>
<reference evidence="2 3" key="1">
    <citation type="submission" date="2019-07" db="EMBL/GenBank/DDBJ databases">
        <title>De Novo Assembly of kiwifruit Actinidia rufa.</title>
        <authorList>
            <person name="Sugita-Konishi S."/>
            <person name="Sato K."/>
            <person name="Mori E."/>
            <person name="Abe Y."/>
            <person name="Kisaki G."/>
            <person name="Hamano K."/>
            <person name="Suezawa K."/>
            <person name="Otani M."/>
            <person name="Fukuda T."/>
            <person name="Manabe T."/>
            <person name="Gomi K."/>
            <person name="Tabuchi M."/>
            <person name="Akimitsu K."/>
            <person name="Kataoka I."/>
        </authorList>
    </citation>
    <scope>NUCLEOTIDE SEQUENCE [LARGE SCALE GENOMIC DNA]</scope>
    <source>
        <strain evidence="3">cv. Fuchu</strain>
    </source>
</reference>
<feature type="region of interest" description="Disordered" evidence="1">
    <location>
        <begin position="1"/>
        <end position="30"/>
    </location>
</feature>
<comment type="caution">
    <text evidence="2">The sequence shown here is derived from an EMBL/GenBank/DDBJ whole genome shotgun (WGS) entry which is preliminary data.</text>
</comment>
<organism evidence="2 3">
    <name type="scientific">Actinidia rufa</name>
    <dbReference type="NCBI Taxonomy" id="165716"/>
    <lineage>
        <taxon>Eukaryota</taxon>
        <taxon>Viridiplantae</taxon>
        <taxon>Streptophyta</taxon>
        <taxon>Embryophyta</taxon>
        <taxon>Tracheophyta</taxon>
        <taxon>Spermatophyta</taxon>
        <taxon>Magnoliopsida</taxon>
        <taxon>eudicotyledons</taxon>
        <taxon>Gunneridae</taxon>
        <taxon>Pentapetalae</taxon>
        <taxon>asterids</taxon>
        <taxon>Ericales</taxon>
        <taxon>Actinidiaceae</taxon>
        <taxon>Actinidia</taxon>
    </lineage>
</organism>
<dbReference type="AlphaFoldDB" id="A0A7J0EX65"/>
<sequence>MKELTVSNNKVGEMRFENSKPKKSTNHASKKDKELIRLQCLGIYDGVKGKGSLDGLCKGMGPVGCLVEENSKAAKRNASAYFIFMEEFTRRFKEKHPAASGCYIYCCYLQGWGR</sequence>
<protein>
    <submittedName>
        <fullName evidence="2">Uncharacterized protein</fullName>
    </submittedName>
</protein>
<evidence type="ECO:0000256" key="1">
    <source>
        <dbReference type="SAM" id="MobiDB-lite"/>
    </source>
</evidence>
<name>A0A7J0EX65_9ERIC</name>
<evidence type="ECO:0000313" key="3">
    <source>
        <dbReference type="Proteomes" id="UP000585474"/>
    </source>
</evidence>
<dbReference type="EMBL" id="BJWL01000007">
    <property type="protein sequence ID" value="GFY90998.1"/>
    <property type="molecule type" value="Genomic_DNA"/>
</dbReference>
<evidence type="ECO:0000313" key="2">
    <source>
        <dbReference type="EMBL" id="GFY90998.1"/>
    </source>
</evidence>
<dbReference type="InterPro" id="IPR036910">
    <property type="entry name" value="HMG_box_dom_sf"/>
</dbReference>
<keyword evidence="3" id="KW-1185">Reference proteome</keyword>
<dbReference type="Proteomes" id="UP000585474">
    <property type="component" value="Unassembled WGS sequence"/>
</dbReference>
<gene>
    <name evidence="2" type="ORF">Acr_07g0011940</name>
</gene>